<proteinExistence type="inferred from homology"/>
<evidence type="ECO:0000256" key="2">
    <source>
        <dbReference type="ARBA" id="ARBA00022576"/>
    </source>
</evidence>
<evidence type="ECO:0000256" key="3">
    <source>
        <dbReference type="ARBA" id="ARBA00022679"/>
    </source>
</evidence>
<dbReference type="CDD" id="cd00609">
    <property type="entry name" value="AAT_like"/>
    <property type="match status" value="1"/>
</dbReference>
<dbReference type="InterPro" id="IPR015421">
    <property type="entry name" value="PyrdxlP-dep_Trfase_major"/>
</dbReference>
<gene>
    <name evidence="6" type="ORF">EH198_07080</name>
</gene>
<accession>A0A3N9Q5L1</accession>
<dbReference type="AlphaFoldDB" id="A0A3N9Q5L1"/>
<dbReference type="EMBL" id="RQPI01000002">
    <property type="protein sequence ID" value="RQW12796.1"/>
    <property type="molecule type" value="Genomic_DNA"/>
</dbReference>
<protein>
    <recommendedName>
        <fullName evidence="4">Aminotransferase</fullName>
        <ecNumber evidence="4">2.6.1.-</ecNumber>
    </recommendedName>
</protein>
<organism evidence="6 7">
    <name type="scientific">Paenibacillus rhizophilus</name>
    <dbReference type="NCBI Taxonomy" id="1850366"/>
    <lineage>
        <taxon>Bacteria</taxon>
        <taxon>Bacillati</taxon>
        <taxon>Bacillota</taxon>
        <taxon>Bacilli</taxon>
        <taxon>Bacillales</taxon>
        <taxon>Paenibacillaceae</taxon>
        <taxon>Paenibacillus</taxon>
    </lineage>
</organism>
<comment type="caution">
    <text evidence="6">The sequence shown here is derived from an EMBL/GenBank/DDBJ whole genome shotgun (WGS) entry which is preliminary data.</text>
</comment>
<evidence type="ECO:0000313" key="6">
    <source>
        <dbReference type="EMBL" id="RQW12796.1"/>
    </source>
</evidence>
<dbReference type="Gene3D" id="3.40.640.10">
    <property type="entry name" value="Type I PLP-dependent aspartate aminotransferase-like (Major domain)"/>
    <property type="match status" value="1"/>
</dbReference>
<name>A0A3N9Q5L1_9BACL</name>
<evidence type="ECO:0000313" key="7">
    <source>
        <dbReference type="Proteomes" id="UP000282529"/>
    </source>
</evidence>
<comment type="similarity">
    <text evidence="4">Belongs to the class-I pyridoxal-phosphate-dependent aminotransferase family.</text>
</comment>
<feature type="domain" description="Aminotransferase class I/classII large" evidence="5">
    <location>
        <begin position="48"/>
        <end position="405"/>
    </location>
</feature>
<keyword evidence="3 4" id="KW-0808">Transferase</keyword>
<sequence length="416" mass="44709">MKKTGRCVSLTLKVSNSKWRADKLSSLGSSIFQEVAGWKNEAAAAGIDIMDLGIGSPDRGPTIEIRRALSEAVLKEDGYSYPSSEGGLAFRRKASDWMRYRFGVEVDPETEMLMLMGSQDGLAHLALAVCDPGDLAIVPDPGYPIYSGALAIAGVTPWPLPLKAANGFLPDLGAIPEDVLERASFILLNFPGNPVSVRADEAFFEKLVALARKWNLLVVHDLAYSEMGFDGYRPISILQVPGARETAVEFHSFSKSFNMAGCRIGFLAGNSEAVGALRSLKGNIDYGVFEPVQEAAIAALEQAMGSDAGEGVGPLYERRRDAFIGALRDEGWDVPKPAATMFVWAPLPGRAAAAGFDSRRFARELLLETGVAVIPGDAFGAEGRGFVRIALVQEADRLAEAARRIGRFLRAKGLAE</sequence>
<dbReference type="Pfam" id="PF00155">
    <property type="entry name" value="Aminotran_1_2"/>
    <property type="match status" value="1"/>
</dbReference>
<dbReference type="Proteomes" id="UP000282529">
    <property type="component" value="Unassembled WGS sequence"/>
</dbReference>
<dbReference type="SUPFAM" id="SSF53383">
    <property type="entry name" value="PLP-dependent transferases"/>
    <property type="match status" value="1"/>
</dbReference>
<dbReference type="InterPro" id="IPR050881">
    <property type="entry name" value="LL-DAP_aminotransferase"/>
</dbReference>
<dbReference type="GO" id="GO:0008483">
    <property type="term" value="F:transaminase activity"/>
    <property type="evidence" value="ECO:0007669"/>
    <property type="project" value="UniProtKB-KW"/>
</dbReference>
<evidence type="ECO:0000256" key="4">
    <source>
        <dbReference type="RuleBase" id="RU000481"/>
    </source>
</evidence>
<dbReference type="PANTHER" id="PTHR42832:SF3">
    <property type="entry name" value="L-GLUTAMINE--4-(METHYLSULFANYL)-2-OXOBUTANOATE AMINOTRANSFERASE"/>
    <property type="match status" value="1"/>
</dbReference>
<evidence type="ECO:0000259" key="5">
    <source>
        <dbReference type="Pfam" id="PF00155"/>
    </source>
</evidence>
<dbReference type="EC" id="2.6.1.-" evidence="4"/>
<dbReference type="InterPro" id="IPR004839">
    <property type="entry name" value="Aminotransferase_I/II_large"/>
</dbReference>
<keyword evidence="2 4" id="KW-0032">Aminotransferase</keyword>
<dbReference type="GO" id="GO:0030170">
    <property type="term" value="F:pyridoxal phosphate binding"/>
    <property type="evidence" value="ECO:0007669"/>
    <property type="project" value="InterPro"/>
</dbReference>
<dbReference type="InterPro" id="IPR004838">
    <property type="entry name" value="NHTrfase_class1_PyrdxlP-BS"/>
</dbReference>
<dbReference type="PANTHER" id="PTHR42832">
    <property type="entry name" value="AMINO ACID AMINOTRANSFERASE"/>
    <property type="match status" value="1"/>
</dbReference>
<evidence type="ECO:0000256" key="1">
    <source>
        <dbReference type="ARBA" id="ARBA00001933"/>
    </source>
</evidence>
<dbReference type="PROSITE" id="PS00105">
    <property type="entry name" value="AA_TRANSFER_CLASS_1"/>
    <property type="match status" value="1"/>
</dbReference>
<dbReference type="InterPro" id="IPR015422">
    <property type="entry name" value="PyrdxlP-dep_Trfase_small"/>
</dbReference>
<reference evidence="6 7" key="1">
    <citation type="submission" date="2018-11" db="EMBL/GenBank/DDBJ databases">
        <title>Genome sequence of strain 7197.</title>
        <authorList>
            <person name="Gao J."/>
            <person name="Sun J."/>
        </authorList>
    </citation>
    <scope>NUCLEOTIDE SEQUENCE [LARGE SCALE GENOMIC DNA]</scope>
    <source>
        <strain evidence="6 7">7197</strain>
    </source>
</reference>
<dbReference type="OrthoDB" id="9813612at2"/>
<comment type="cofactor">
    <cofactor evidence="1 4">
        <name>pyridoxal 5'-phosphate</name>
        <dbReference type="ChEBI" id="CHEBI:597326"/>
    </cofactor>
</comment>
<dbReference type="Gene3D" id="3.90.1150.10">
    <property type="entry name" value="Aspartate Aminotransferase, domain 1"/>
    <property type="match status" value="1"/>
</dbReference>
<keyword evidence="7" id="KW-1185">Reference proteome</keyword>
<dbReference type="InterPro" id="IPR015424">
    <property type="entry name" value="PyrdxlP-dep_Trfase"/>
</dbReference>